<protein>
    <recommendedName>
        <fullName evidence="3">Carboxy-S-adenosyl-L-methionine synthase</fullName>
        <shortName evidence="3">Cx-SAM synthase</shortName>
        <ecNumber evidence="3">2.1.3.-</ecNumber>
    </recommendedName>
</protein>
<organism evidence="6 7">
    <name type="scientific">Candidatus Erwinia haradaeae</name>
    <dbReference type="NCBI Taxonomy" id="1922217"/>
    <lineage>
        <taxon>Bacteria</taxon>
        <taxon>Pseudomonadati</taxon>
        <taxon>Pseudomonadota</taxon>
        <taxon>Gammaproteobacteria</taxon>
        <taxon>Enterobacterales</taxon>
        <taxon>Erwiniaceae</taxon>
        <taxon>Erwinia</taxon>
    </lineage>
</organism>
<dbReference type="Gene3D" id="3.40.50.150">
    <property type="entry name" value="Vaccinia Virus protein VP39"/>
    <property type="match status" value="1"/>
</dbReference>
<evidence type="ECO:0000313" key="7">
    <source>
        <dbReference type="Proteomes" id="UP000294412"/>
    </source>
</evidence>
<comment type="subunit">
    <text evidence="3">Homodimer.</text>
</comment>
<dbReference type="InterPro" id="IPR005271">
    <property type="entry name" value="CmoA"/>
</dbReference>
<gene>
    <name evidence="3 6" type="primary">cmoA</name>
    <name evidence="6" type="ORF">ERCICUMA2628_486</name>
</gene>
<evidence type="ECO:0000313" key="6">
    <source>
        <dbReference type="EMBL" id="VFP79985.1"/>
    </source>
</evidence>
<feature type="binding site" evidence="3">
    <location>
        <position position="202"/>
    </location>
    <ligand>
        <name>S-adenosyl-L-methionine</name>
        <dbReference type="ChEBI" id="CHEBI:59789"/>
    </ligand>
</feature>
<dbReference type="EC" id="2.1.3.-" evidence="3"/>
<keyword evidence="1 3" id="KW-0808">Transferase</keyword>
<dbReference type="PANTHER" id="PTHR43861">
    <property type="entry name" value="TRANS-ACONITATE 2-METHYLTRANSFERASE-RELATED"/>
    <property type="match status" value="1"/>
</dbReference>
<feature type="binding site" evidence="3 4">
    <location>
        <begin position="120"/>
        <end position="121"/>
    </location>
    <ligand>
        <name>S-adenosyl-L-methionine</name>
        <dbReference type="ChEBI" id="CHEBI:59789"/>
    </ligand>
</feature>
<proteinExistence type="inferred from homology"/>
<feature type="domain" description="Methyltransferase" evidence="5">
    <location>
        <begin position="62"/>
        <end position="161"/>
    </location>
</feature>
<dbReference type="NCBIfam" id="TIGR00740">
    <property type="entry name" value="carboxy-S-adenosyl-L-methionine synthase CmoA"/>
    <property type="match status" value="1"/>
</dbReference>
<evidence type="ECO:0000256" key="1">
    <source>
        <dbReference type="ARBA" id="ARBA00022679"/>
    </source>
</evidence>
<dbReference type="EMBL" id="LR217703">
    <property type="protein sequence ID" value="VFP79985.1"/>
    <property type="molecule type" value="Genomic_DNA"/>
</dbReference>
<dbReference type="Proteomes" id="UP000294412">
    <property type="component" value="Chromosome"/>
</dbReference>
<dbReference type="AlphaFoldDB" id="A0A451D2V5"/>
<keyword evidence="2 3" id="KW-0949">S-adenosyl-L-methionine</keyword>
<name>A0A451D2V5_9GAMM</name>
<evidence type="ECO:0000256" key="3">
    <source>
        <dbReference type="HAMAP-Rule" id="MF_01589"/>
    </source>
</evidence>
<sequence>MIMFKRDTLLSEFIPECKDWVFNKQVVEVFPDMIQRSIPGYNHLIFMIGVLAKYCVQEKSQVYDLGCSVGTVSIEIQKNITVKSCKIIAIDNSPAMVECCRSYIKQHSNSDVLVEIYENDIRKVSIQNASLVVLNFTLQFLHPDDRQELINNIWKGLNPQGVLVLSEKFHYVDKDLNTLLTNMHDNFKRDNGYSDLEIHQKRCMLEKVMLTDTFETHVQRIQNSGFQNYGLWFQHFNFGSFIALKKGYTSGFF</sequence>
<dbReference type="PANTHER" id="PTHR43861:SF2">
    <property type="entry name" value="CARBOXY-S-ADENOSYL-L-METHIONINE SYNTHASE"/>
    <property type="match status" value="1"/>
</dbReference>
<evidence type="ECO:0000256" key="2">
    <source>
        <dbReference type="ARBA" id="ARBA00022691"/>
    </source>
</evidence>
<evidence type="ECO:0000259" key="5">
    <source>
        <dbReference type="Pfam" id="PF13649"/>
    </source>
</evidence>
<dbReference type="HAMAP" id="MF_01589">
    <property type="entry name" value="Cx_SAM_synthase"/>
    <property type="match status" value="1"/>
</dbReference>
<comment type="catalytic activity">
    <reaction evidence="3">
        <text>prephenate + S-adenosyl-L-methionine = carboxy-S-adenosyl-L-methionine + 3-phenylpyruvate + H2O</text>
        <dbReference type="Rhea" id="RHEA:51692"/>
        <dbReference type="ChEBI" id="CHEBI:15377"/>
        <dbReference type="ChEBI" id="CHEBI:18005"/>
        <dbReference type="ChEBI" id="CHEBI:29934"/>
        <dbReference type="ChEBI" id="CHEBI:59789"/>
        <dbReference type="ChEBI" id="CHEBI:134278"/>
    </reaction>
</comment>
<comment type="function">
    <text evidence="3">Catalyzes the conversion of S-adenosyl-L-methionine (SAM) to carboxy-S-adenosyl-L-methionine (Cx-SAM).</text>
</comment>
<dbReference type="SUPFAM" id="SSF53335">
    <property type="entry name" value="S-adenosyl-L-methionine-dependent methyltransferases"/>
    <property type="match status" value="1"/>
</dbReference>
<dbReference type="GO" id="GO:1904047">
    <property type="term" value="F:S-adenosyl-L-methionine binding"/>
    <property type="evidence" value="ECO:0007669"/>
    <property type="project" value="UniProtKB-UniRule"/>
</dbReference>
<accession>A0A451D2V5</accession>
<comment type="similarity">
    <text evidence="3">Belongs to the class I-like SAM-binding methyltransferase superfamily. Cx-SAM synthase family.</text>
</comment>
<dbReference type="InterPro" id="IPR029063">
    <property type="entry name" value="SAM-dependent_MTases_sf"/>
</dbReference>
<dbReference type="GO" id="GO:0002098">
    <property type="term" value="P:tRNA wobble uridine modification"/>
    <property type="evidence" value="ECO:0007669"/>
    <property type="project" value="InterPro"/>
</dbReference>
<dbReference type="NCBIfam" id="NF011995">
    <property type="entry name" value="PRK15451.1"/>
    <property type="match status" value="1"/>
</dbReference>
<feature type="binding site" evidence="3 4">
    <location>
        <position position="135"/>
    </location>
    <ligand>
        <name>S-adenosyl-L-methionine</name>
        <dbReference type="ChEBI" id="CHEBI:59789"/>
    </ligand>
</feature>
<dbReference type="CDD" id="cd02440">
    <property type="entry name" value="AdoMet_MTases"/>
    <property type="match status" value="1"/>
</dbReference>
<dbReference type="GO" id="GO:0016743">
    <property type="term" value="F:carboxyl- or carbamoyltransferase activity"/>
    <property type="evidence" value="ECO:0007669"/>
    <property type="project" value="UniProtKB-UniRule"/>
</dbReference>
<feature type="binding site" evidence="3 4">
    <location>
        <position position="41"/>
    </location>
    <ligand>
        <name>S-adenosyl-L-methionine</name>
        <dbReference type="ChEBI" id="CHEBI:59789"/>
    </ligand>
</feature>
<dbReference type="PIRSF" id="PIRSF006325">
    <property type="entry name" value="MeTrfase_bac"/>
    <property type="match status" value="1"/>
</dbReference>
<dbReference type="Pfam" id="PF13649">
    <property type="entry name" value="Methyltransf_25"/>
    <property type="match status" value="1"/>
</dbReference>
<reference evidence="6 7" key="1">
    <citation type="submission" date="2019-02" db="EMBL/GenBank/DDBJ databases">
        <authorList>
            <person name="Manzano-Marin A."/>
            <person name="Manzano-Marin A."/>
        </authorList>
    </citation>
    <scope>NUCLEOTIDE SEQUENCE [LARGE SCALE GENOMIC DNA]</scope>
    <source>
        <strain evidence="6 7">ErCicuneomaculata</strain>
    </source>
</reference>
<evidence type="ECO:0000256" key="4">
    <source>
        <dbReference type="PIRSR" id="PIRSR006325-1"/>
    </source>
</evidence>
<dbReference type="InterPro" id="IPR041698">
    <property type="entry name" value="Methyltransf_25"/>
</dbReference>
<feature type="binding site" evidence="3 4">
    <location>
        <begin position="66"/>
        <end position="68"/>
    </location>
    <ligand>
        <name>S-adenosyl-L-methionine</name>
        <dbReference type="ChEBI" id="CHEBI:59789"/>
    </ligand>
</feature>
<feature type="binding site" evidence="3 4">
    <location>
        <begin position="91"/>
        <end position="92"/>
    </location>
    <ligand>
        <name>S-adenosyl-L-methionine</name>
        <dbReference type="ChEBI" id="CHEBI:59789"/>
    </ligand>
</feature>